<dbReference type="GO" id="GO:0051721">
    <property type="term" value="F:protein phosphatase 2A binding"/>
    <property type="evidence" value="ECO:0007669"/>
    <property type="project" value="TreeGrafter"/>
</dbReference>
<dbReference type="Pfam" id="PF04177">
    <property type="entry name" value="TAP42"/>
    <property type="match status" value="1"/>
</dbReference>
<dbReference type="PANTHER" id="PTHR10933">
    <property type="entry name" value="IMMUNOGLOBULIN-BINDING PROTEIN 1"/>
    <property type="match status" value="1"/>
</dbReference>
<dbReference type="PANTHER" id="PTHR10933:SF9">
    <property type="entry name" value="IMMUNOGLOBULIN-BINDING PROTEIN 1"/>
    <property type="match status" value="1"/>
</dbReference>
<keyword evidence="4" id="KW-1185">Reference proteome</keyword>
<sequence length="343" mass="40119">MAPPESQNTLSALFDEGFNQYKSILNADEPTSSNSYQEKLKRCITLLEDATRFVSAMDIFSSNEDIKEISSDNLKFMLLPAMLGHLTLRETTEPSGRLDLLKTAEAYFKDYLLRCRDYGLIEKVDFLENEPEEDDSKKVPSTKPSFNSLMKQREEKVKRYKEEKTMEDELKDLEIRIKDGRADEDTVRQFHMTQLRKFVNASYDELDSIAREKPMLQHMVLMKASGKDTKGPFVEKPHPLKPVIICRDEMQKKVFGLGYPSLPTVTVEEYYKQRMGEGWLQEPAAQGAVNVTREEVQRREEEEEIKKEREVEEDDEEMLRRQRGWDEWKEDNPKGMGNRYNRS</sequence>
<dbReference type="Proteomes" id="UP000677054">
    <property type="component" value="Unassembled WGS sequence"/>
</dbReference>
<dbReference type="GO" id="GO:0035303">
    <property type="term" value="P:regulation of dephosphorylation"/>
    <property type="evidence" value="ECO:0007669"/>
    <property type="project" value="TreeGrafter"/>
</dbReference>
<feature type="region of interest" description="Disordered" evidence="2">
    <location>
        <begin position="286"/>
        <end position="343"/>
    </location>
</feature>
<evidence type="ECO:0000256" key="1">
    <source>
        <dbReference type="ARBA" id="ARBA00034730"/>
    </source>
</evidence>
<name>A0A7R8XMF8_9CRUS</name>
<dbReference type="FunFam" id="1.25.40.540:FF:000003">
    <property type="entry name" value="Immunoglobulin (CD79A)-binding protein 1"/>
    <property type="match status" value="1"/>
</dbReference>
<evidence type="ECO:0000256" key="2">
    <source>
        <dbReference type="SAM" id="MobiDB-lite"/>
    </source>
</evidence>
<dbReference type="GO" id="GO:0009966">
    <property type="term" value="P:regulation of signal transduction"/>
    <property type="evidence" value="ECO:0007669"/>
    <property type="project" value="InterPro"/>
</dbReference>
<evidence type="ECO:0000313" key="3">
    <source>
        <dbReference type="EMBL" id="CAD7248959.1"/>
    </source>
</evidence>
<feature type="compositionally biased region" description="Basic and acidic residues" evidence="2">
    <location>
        <begin position="318"/>
        <end position="333"/>
    </location>
</feature>
<protein>
    <recommendedName>
        <fullName evidence="5">TAP42-like protein</fullName>
    </recommendedName>
</protein>
<dbReference type="EMBL" id="LR901596">
    <property type="protein sequence ID" value="CAD7248959.1"/>
    <property type="molecule type" value="Genomic_DNA"/>
</dbReference>
<gene>
    <name evidence="3" type="ORF">DSTB1V02_LOCUS8762</name>
</gene>
<dbReference type="InterPro" id="IPR007304">
    <property type="entry name" value="TAP46-like"/>
</dbReference>
<dbReference type="InterPro" id="IPR038511">
    <property type="entry name" value="TAP42/TAP46-like_sf"/>
</dbReference>
<proteinExistence type="inferred from homology"/>
<dbReference type="OrthoDB" id="10261753at2759"/>
<accession>A0A7R8XMF8</accession>
<dbReference type="EMBL" id="CAJPEV010002079">
    <property type="protein sequence ID" value="CAG0895566.1"/>
    <property type="molecule type" value="Genomic_DNA"/>
</dbReference>
<reference evidence="3" key="1">
    <citation type="submission" date="2020-11" db="EMBL/GenBank/DDBJ databases">
        <authorList>
            <person name="Tran Van P."/>
        </authorList>
    </citation>
    <scope>NUCLEOTIDE SEQUENCE</scope>
</reference>
<dbReference type="AlphaFoldDB" id="A0A7R8XMF8"/>
<evidence type="ECO:0000313" key="4">
    <source>
        <dbReference type="Proteomes" id="UP000677054"/>
    </source>
</evidence>
<evidence type="ECO:0008006" key="5">
    <source>
        <dbReference type="Google" id="ProtNLM"/>
    </source>
</evidence>
<dbReference type="Gene3D" id="1.25.40.540">
    <property type="entry name" value="TAP42-like family"/>
    <property type="match status" value="1"/>
</dbReference>
<comment type="similarity">
    <text evidence="1">Belongs to the IGBP1/TAP42 family.</text>
</comment>
<organism evidence="3">
    <name type="scientific">Darwinula stevensoni</name>
    <dbReference type="NCBI Taxonomy" id="69355"/>
    <lineage>
        <taxon>Eukaryota</taxon>
        <taxon>Metazoa</taxon>
        <taxon>Ecdysozoa</taxon>
        <taxon>Arthropoda</taxon>
        <taxon>Crustacea</taxon>
        <taxon>Oligostraca</taxon>
        <taxon>Ostracoda</taxon>
        <taxon>Podocopa</taxon>
        <taxon>Podocopida</taxon>
        <taxon>Darwinulocopina</taxon>
        <taxon>Darwinuloidea</taxon>
        <taxon>Darwinulidae</taxon>
        <taxon>Darwinula</taxon>
    </lineage>
</organism>
<feature type="compositionally biased region" description="Basic and acidic residues" evidence="2">
    <location>
        <begin position="292"/>
        <end position="310"/>
    </location>
</feature>
<dbReference type="GO" id="GO:0005829">
    <property type="term" value="C:cytosol"/>
    <property type="evidence" value="ECO:0007669"/>
    <property type="project" value="TreeGrafter"/>
</dbReference>